<keyword evidence="3 6" id="KW-0812">Transmembrane</keyword>
<feature type="transmembrane region" description="Helical" evidence="6">
    <location>
        <begin position="186"/>
        <end position="208"/>
    </location>
</feature>
<protein>
    <submittedName>
        <fullName evidence="8">Cache domain-containing protein</fullName>
    </submittedName>
</protein>
<dbReference type="Proteomes" id="UP000242869">
    <property type="component" value="Unassembled WGS sequence"/>
</dbReference>
<dbReference type="OrthoDB" id="8555762at2"/>
<evidence type="ECO:0000256" key="2">
    <source>
        <dbReference type="ARBA" id="ARBA00022475"/>
    </source>
</evidence>
<evidence type="ECO:0000313" key="9">
    <source>
        <dbReference type="Proteomes" id="UP000242869"/>
    </source>
</evidence>
<dbReference type="Gene3D" id="3.30.450.20">
    <property type="entry name" value="PAS domain"/>
    <property type="match status" value="1"/>
</dbReference>
<keyword evidence="5 6" id="KW-0472">Membrane</keyword>
<organism evidence="8 9">
    <name type="scientific">Formivibrio citricus</name>
    <dbReference type="NCBI Taxonomy" id="83765"/>
    <lineage>
        <taxon>Bacteria</taxon>
        <taxon>Pseudomonadati</taxon>
        <taxon>Pseudomonadota</taxon>
        <taxon>Betaproteobacteria</taxon>
        <taxon>Neisseriales</taxon>
        <taxon>Chitinibacteraceae</taxon>
        <taxon>Formivibrio</taxon>
    </lineage>
</organism>
<dbReference type="InterPro" id="IPR004010">
    <property type="entry name" value="Double_Cache_2"/>
</dbReference>
<sequence length="232" mass="26807">MFCVFKTRLFKVAVFVLVVISLLAAFAKLRHDSIVSERKASIRVASESAYNIIAYYYGQESVGLPRVEAQRRALDEISRIRYGGDDARTEYLYVYRMDGVNLHHVRKELIGTNVAAMLRDANGNYPVKDLINALQDKKSAYVESMFPRENDWRPVVKLQYVMRFEPWDWFVGTGVWMDDVEKQRDMYYWILVFAFSFVGLCVSVVVVWKWVVSVSQTRLDSLNVDKSGGENA</sequence>
<evidence type="ECO:0000313" key="8">
    <source>
        <dbReference type="EMBL" id="SFM98068.1"/>
    </source>
</evidence>
<keyword evidence="9" id="KW-1185">Reference proteome</keyword>
<evidence type="ECO:0000256" key="3">
    <source>
        <dbReference type="ARBA" id="ARBA00022692"/>
    </source>
</evidence>
<dbReference type="Pfam" id="PF08269">
    <property type="entry name" value="dCache_2"/>
    <property type="match status" value="1"/>
</dbReference>
<feature type="domain" description="Single Cache" evidence="7">
    <location>
        <begin position="31"/>
        <end position="128"/>
    </location>
</feature>
<proteinExistence type="predicted"/>
<dbReference type="AlphaFoldDB" id="A0A1I4VA47"/>
<dbReference type="STRING" id="83765.SAMN05660284_00192"/>
<keyword evidence="2" id="KW-1003">Cell membrane</keyword>
<evidence type="ECO:0000256" key="6">
    <source>
        <dbReference type="SAM" id="Phobius"/>
    </source>
</evidence>
<name>A0A1I4VA47_9NEIS</name>
<gene>
    <name evidence="8" type="ORF">SAMN05660284_00192</name>
</gene>
<dbReference type="EMBL" id="FOVE01000001">
    <property type="protein sequence ID" value="SFM98068.1"/>
    <property type="molecule type" value="Genomic_DNA"/>
</dbReference>
<evidence type="ECO:0000256" key="4">
    <source>
        <dbReference type="ARBA" id="ARBA00022989"/>
    </source>
</evidence>
<evidence type="ECO:0000256" key="1">
    <source>
        <dbReference type="ARBA" id="ARBA00004651"/>
    </source>
</evidence>
<accession>A0A1I4VA47</accession>
<dbReference type="InterPro" id="IPR033480">
    <property type="entry name" value="sCache_2"/>
</dbReference>
<comment type="subcellular location">
    <subcellularLocation>
        <location evidence="1">Cell membrane</location>
        <topology evidence="1">Multi-pass membrane protein</topology>
    </subcellularLocation>
</comment>
<reference evidence="9" key="1">
    <citation type="submission" date="2016-10" db="EMBL/GenBank/DDBJ databases">
        <authorList>
            <person name="Varghese N."/>
            <person name="Submissions S."/>
        </authorList>
    </citation>
    <scope>NUCLEOTIDE SEQUENCE [LARGE SCALE GENOMIC DNA]</scope>
    <source>
        <strain evidence="9">DSM 6150</strain>
    </source>
</reference>
<dbReference type="SMART" id="SM01049">
    <property type="entry name" value="Cache_2"/>
    <property type="match status" value="1"/>
</dbReference>
<keyword evidence="4 6" id="KW-1133">Transmembrane helix</keyword>
<dbReference type="RefSeq" id="WP_143085937.1">
    <property type="nucleotide sequence ID" value="NZ_FOVE01000001.1"/>
</dbReference>
<evidence type="ECO:0000256" key="5">
    <source>
        <dbReference type="ARBA" id="ARBA00023136"/>
    </source>
</evidence>
<evidence type="ECO:0000259" key="7">
    <source>
        <dbReference type="SMART" id="SM01049"/>
    </source>
</evidence>
<dbReference type="GO" id="GO:0005886">
    <property type="term" value="C:plasma membrane"/>
    <property type="evidence" value="ECO:0007669"/>
    <property type="project" value="UniProtKB-SubCell"/>
</dbReference>